<dbReference type="SMART" id="SM00777">
    <property type="entry name" value="Mad3_BUB1_I"/>
    <property type="match status" value="1"/>
</dbReference>
<sequence length="347" mass="39515">MSWEQQKENIQPIPQGRKIEALMQALSLVTDQKSKKSMLEARKKQFDEELEECKDDLNKQLDLWHQYIDWLEQHVPEGGKVNGLTNAIEQCIEIFYNKNEFKQDERLFDIFMKFKRFCDEPAEIFGFMYANSIGTLLARFYLNWSWQYEIRKNMKRAGELLKLGLKNLATPRDVLEEAQIQLNFRLERMIRTGELDDCPEVASSNNREAQDELANSGIRSALQTLKFRVTKKQGLRVPINRTGTAIDNANVGGLKSQTKIVNGVRVAKKAAVKPKSASNRPVSILKETDENQAPLLDENGLPKAMVNKIPTAQRIRLVGRTGAENIVAPSKTLKLSQASVISSNHEN</sequence>
<feature type="domain" description="BUB1 N-terminal" evidence="2">
    <location>
        <begin position="46"/>
        <end position="203"/>
    </location>
</feature>
<keyword evidence="1" id="KW-0175">Coiled coil</keyword>
<reference evidence="3" key="1">
    <citation type="submission" date="2018-10" db="EMBL/GenBank/DDBJ databases">
        <title>Transcriptome assembly of Aceria tosichella (Wheat curl mite) Type 2.</title>
        <authorList>
            <person name="Scully E.D."/>
            <person name="Geib S.M."/>
            <person name="Palmer N.A."/>
            <person name="Gupta A.K."/>
            <person name="Sarath G."/>
            <person name="Tatineni S."/>
        </authorList>
    </citation>
    <scope>NUCLEOTIDE SEQUENCE</scope>
    <source>
        <strain evidence="3">LincolnNE</strain>
    </source>
</reference>
<dbReference type="AlphaFoldDB" id="A0A6G1S8Z3"/>
<protein>
    <submittedName>
        <fullName evidence="3">Mitotic checkpoint serine/threonine-protein kinase BUB1 beta</fullName>
    </submittedName>
</protein>
<dbReference type="InterPro" id="IPR013212">
    <property type="entry name" value="Mad3/Bub1_I"/>
</dbReference>
<dbReference type="Pfam" id="PF08311">
    <property type="entry name" value="Mad3_BUB1_I"/>
    <property type="match status" value="1"/>
</dbReference>
<dbReference type="GO" id="GO:0051754">
    <property type="term" value="P:meiotic sister chromatid cohesion, centromeric"/>
    <property type="evidence" value="ECO:0007669"/>
    <property type="project" value="TreeGrafter"/>
</dbReference>
<proteinExistence type="predicted"/>
<dbReference type="PROSITE" id="PS51489">
    <property type="entry name" value="BUB1_N"/>
    <property type="match status" value="1"/>
</dbReference>
<dbReference type="InterPro" id="IPR015661">
    <property type="entry name" value="Bub1/Mad3"/>
</dbReference>
<dbReference type="PANTHER" id="PTHR14030">
    <property type="entry name" value="MITOTIC CHECKPOINT SERINE/THREONINE-PROTEIN KINASE BUB1"/>
    <property type="match status" value="1"/>
</dbReference>
<dbReference type="EMBL" id="GGYP01001629">
    <property type="protein sequence ID" value="MDE46400.1"/>
    <property type="molecule type" value="Transcribed_RNA"/>
</dbReference>
<dbReference type="PANTHER" id="PTHR14030:SF4">
    <property type="entry name" value="BUB1 KINASE, ISOFORM A-RELATED"/>
    <property type="match status" value="1"/>
</dbReference>
<evidence type="ECO:0000313" key="3">
    <source>
        <dbReference type="EMBL" id="MDE46400.1"/>
    </source>
</evidence>
<keyword evidence="3" id="KW-0418">Kinase</keyword>
<dbReference type="Gene3D" id="1.25.40.430">
    <property type="match status" value="1"/>
</dbReference>
<keyword evidence="3" id="KW-0808">Transferase</keyword>
<accession>A0A6G1S8Z3</accession>
<evidence type="ECO:0000259" key="2">
    <source>
        <dbReference type="PROSITE" id="PS51489"/>
    </source>
</evidence>
<gene>
    <name evidence="3" type="primary">Bub1b</name>
    <name evidence="3" type="ORF">g.17077</name>
</gene>
<feature type="coiled-coil region" evidence="1">
    <location>
        <begin position="36"/>
        <end position="63"/>
    </location>
</feature>
<dbReference type="GO" id="GO:0004672">
    <property type="term" value="F:protein kinase activity"/>
    <property type="evidence" value="ECO:0007669"/>
    <property type="project" value="TreeGrafter"/>
</dbReference>
<name>A0A6G1S8Z3_9ACAR</name>
<dbReference type="GO" id="GO:0007094">
    <property type="term" value="P:mitotic spindle assembly checkpoint signaling"/>
    <property type="evidence" value="ECO:0007669"/>
    <property type="project" value="InterPro"/>
</dbReference>
<organism evidence="3">
    <name type="scientific">Aceria tosichella</name>
    <name type="common">wheat curl mite</name>
    <dbReference type="NCBI Taxonomy" id="561515"/>
    <lineage>
        <taxon>Eukaryota</taxon>
        <taxon>Metazoa</taxon>
        <taxon>Ecdysozoa</taxon>
        <taxon>Arthropoda</taxon>
        <taxon>Chelicerata</taxon>
        <taxon>Arachnida</taxon>
        <taxon>Acari</taxon>
        <taxon>Acariformes</taxon>
        <taxon>Trombidiformes</taxon>
        <taxon>Prostigmata</taxon>
        <taxon>Eupodina</taxon>
        <taxon>Eriophyoidea</taxon>
        <taxon>Eriophyidae</taxon>
        <taxon>Eriophyinae</taxon>
        <taxon>Aceriini</taxon>
        <taxon>Aceria</taxon>
    </lineage>
</organism>
<dbReference type="GO" id="GO:0032991">
    <property type="term" value="C:protein-containing complex"/>
    <property type="evidence" value="ECO:0007669"/>
    <property type="project" value="UniProtKB-ARBA"/>
</dbReference>
<evidence type="ECO:0000256" key="1">
    <source>
        <dbReference type="SAM" id="Coils"/>
    </source>
</evidence>
<dbReference type="GO" id="GO:0005634">
    <property type="term" value="C:nucleus"/>
    <property type="evidence" value="ECO:0007669"/>
    <property type="project" value="TreeGrafter"/>
</dbReference>